<evidence type="ECO:0000256" key="2">
    <source>
        <dbReference type="ARBA" id="ARBA00022598"/>
    </source>
</evidence>
<organism evidence="6 7">
    <name type="scientific">Mycolicibacterium mucogenicum</name>
    <name type="common">Mycobacterium mucogenicum</name>
    <dbReference type="NCBI Taxonomy" id="56689"/>
    <lineage>
        <taxon>Bacteria</taxon>
        <taxon>Bacillati</taxon>
        <taxon>Actinomycetota</taxon>
        <taxon>Actinomycetes</taxon>
        <taxon>Mycobacteriales</taxon>
        <taxon>Mycobacteriaceae</taxon>
        <taxon>Mycolicibacterium</taxon>
    </lineage>
</organism>
<gene>
    <name evidence="6" type="ORF">A5630_11720</name>
</gene>
<keyword evidence="4" id="KW-0067">ATP-binding</keyword>
<dbReference type="GO" id="GO:0044539">
    <property type="term" value="P:long-chain fatty acid import into cell"/>
    <property type="evidence" value="ECO:0007669"/>
    <property type="project" value="TreeGrafter"/>
</dbReference>
<dbReference type="PANTHER" id="PTHR43107">
    <property type="entry name" value="LONG-CHAIN FATTY ACID TRANSPORT PROTEIN"/>
    <property type="match status" value="1"/>
</dbReference>
<dbReference type="InterPro" id="IPR000873">
    <property type="entry name" value="AMP-dep_synth/lig_dom"/>
</dbReference>
<evidence type="ECO:0000313" key="6">
    <source>
        <dbReference type="EMBL" id="OBJ46389.1"/>
    </source>
</evidence>
<protein>
    <recommendedName>
        <fullName evidence="5">AMP-dependent synthetase/ligase domain-containing protein</fullName>
    </recommendedName>
</protein>
<evidence type="ECO:0000256" key="4">
    <source>
        <dbReference type="ARBA" id="ARBA00022840"/>
    </source>
</evidence>
<keyword evidence="3" id="KW-0547">Nucleotide-binding</keyword>
<name>A0A1A3HFC7_MYCMU</name>
<dbReference type="GO" id="GO:0005524">
    <property type="term" value="F:ATP binding"/>
    <property type="evidence" value="ECO:0007669"/>
    <property type="project" value="UniProtKB-KW"/>
</dbReference>
<comment type="similarity">
    <text evidence="1">Belongs to the ATP-dependent AMP-binding enzyme family.</text>
</comment>
<feature type="domain" description="AMP-dependent synthetase/ligase" evidence="5">
    <location>
        <begin position="11"/>
        <end position="163"/>
    </location>
</feature>
<dbReference type="GO" id="GO:0005886">
    <property type="term" value="C:plasma membrane"/>
    <property type="evidence" value="ECO:0007669"/>
    <property type="project" value="TreeGrafter"/>
</dbReference>
<evidence type="ECO:0000313" key="7">
    <source>
        <dbReference type="Proteomes" id="UP000093898"/>
    </source>
</evidence>
<sequence length="357" mass="37983">MLSAYGTAAAAALGPRDTVYCLAPAYHPSGLLVAMGGAIAAGSRFAMTDGFAADAFWDEVRRYGVTVGVYTWTMLRQLIDAAPNSAEVAHPIRLFVGSGMPPALWRNVLRRFAPAKVVEFYTAADAEVVLVNLGDQKIGSLGRPLPGSAKAIVTAWDTERSRPELDAAGLARKCRPDEVGMLLVAVDPLDPSTGQVPALRALFEPDDAWVVTGDLVRRDHDGDFWLIGDAPALIRTPRGARSPKAIADALESLDGIELAVAYAGEWRGEPAAVAAAVLTDDANVDSLAKEIAALRFDDRPDIVHIVDDIPMTDWFRLETTGLPTAEGGTPERRLIILPHNEIPPGSASVTVTSNSTV</sequence>
<dbReference type="InterPro" id="IPR042099">
    <property type="entry name" value="ANL_N_sf"/>
</dbReference>
<dbReference type="Pfam" id="PF00501">
    <property type="entry name" value="AMP-binding"/>
    <property type="match status" value="1"/>
</dbReference>
<dbReference type="SUPFAM" id="SSF56801">
    <property type="entry name" value="Acetyl-CoA synthetase-like"/>
    <property type="match status" value="1"/>
</dbReference>
<dbReference type="GO" id="GO:0005324">
    <property type="term" value="F:long-chain fatty acid transmembrane transporter activity"/>
    <property type="evidence" value="ECO:0007669"/>
    <property type="project" value="TreeGrafter"/>
</dbReference>
<keyword evidence="2" id="KW-0436">Ligase</keyword>
<evidence type="ECO:0000256" key="3">
    <source>
        <dbReference type="ARBA" id="ARBA00022741"/>
    </source>
</evidence>
<dbReference type="EMBL" id="LZLC01000019">
    <property type="protein sequence ID" value="OBJ46389.1"/>
    <property type="molecule type" value="Genomic_DNA"/>
</dbReference>
<dbReference type="GO" id="GO:0004467">
    <property type="term" value="F:long-chain fatty acid-CoA ligase activity"/>
    <property type="evidence" value="ECO:0007669"/>
    <property type="project" value="TreeGrafter"/>
</dbReference>
<dbReference type="PANTHER" id="PTHR43107:SF15">
    <property type="entry name" value="FATTY ACID TRANSPORT PROTEIN 3, ISOFORM A"/>
    <property type="match status" value="1"/>
</dbReference>
<evidence type="ECO:0000256" key="1">
    <source>
        <dbReference type="ARBA" id="ARBA00006432"/>
    </source>
</evidence>
<proteinExistence type="inferred from homology"/>
<reference evidence="6 7" key="1">
    <citation type="submission" date="2016-06" db="EMBL/GenBank/DDBJ databases">
        <authorList>
            <person name="Kjaerup R.B."/>
            <person name="Dalgaard T.S."/>
            <person name="Juul-Madsen H.R."/>
        </authorList>
    </citation>
    <scope>NUCLEOTIDE SEQUENCE [LARGE SCALE GENOMIC DNA]</scope>
    <source>
        <strain evidence="6 7">1127319.6</strain>
    </source>
</reference>
<dbReference type="Gene3D" id="3.40.50.12780">
    <property type="entry name" value="N-terminal domain of ligase-like"/>
    <property type="match status" value="1"/>
</dbReference>
<dbReference type="Proteomes" id="UP000093898">
    <property type="component" value="Unassembled WGS sequence"/>
</dbReference>
<accession>A0A1A3HFC7</accession>
<comment type="caution">
    <text evidence="6">The sequence shown here is derived from an EMBL/GenBank/DDBJ whole genome shotgun (WGS) entry which is preliminary data.</text>
</comment>
<dbReference type="AlphaFoldDB" id="A0A1A3HFC7"/>
<evidence type="ECO:0000259" key="5">
    <source>
        <dbReference type="Pfam" id="PF00501"/>
    </source>
</evidence>